<dbReference type="EMBL" id="UZAH01028718">
    <property type="protein sequence ID" value="VDP01937.1"/>
    <property type="molecule type" value="Genomic_DNA"/>
</dbReference>
<accession>A0A3P7ZJ53</accession>
<name>A0A183G1Q9_HELPZ</name>
<feature type="signal peptide" evidence="2">
    <location>
        <begin position="1"/>
        <end position="19"/>
    </location>
</feature>
<protein>
    <submittedName>
        <fullName evidence="3 5">Uncharacterized protein</fullName>
    </submittedName>
</protein>
<feature type="region of interest" description="Disordered" evidence="1">
    <location>
        <begin position="22"/>
        <end position="58"/>
    </location>
</feature>
<proteinExistence type="predicted"/>
<organism evidence="4 5">
    <name type="scientific">Heligmosomoides polygyrus</name>
    <name type="common">Parasitic roundworm</name>
    <dbReference type="NCBI Taxonomy" id="6339"/>
    <lineage>
        <taxon>Eukaryota</taxon>
        <taxon>Metazoa</taxon>
        <taxon>Ecdysozoa</taxon>
        <taxon>Nematoda</taxon>
        <taxon>Chromadorea</taxon>
        <taxon>Rhabditida</taxon>
        <taxon>Rhabditina</taxon>
        <taxon>Rhabditomorpha</taxon>
        <taxon>Strongyloidea</taxon>
        <taxon>Heligmosomidae</taxon>
        <taxon>Heligmosomoides</taxon>
    </lineage>
</organism>
<keyword evidence="2" id="KW-0732">Signal</keyword>
<keyword evidence="4" id="KW-1185">Reference proteome</keyword>
<reference evidence="5" key="2">
    <citation type="submission" date="2019-09" db="UniProtKB">
        <authorList>
            <consortium name="WormBaseParasite"/>
        </authorList>
    </citation>
    <scope>IDENTIFICATION</scope>
</reference>
<dbReference type="OrthoDB" id="5829045at2759"/>
<accession>A0A183G1Q9</accession>
<reference evidence="3 4" key="1">
    <citation type="submission" date="2018-11" db="EMBL/GenBank/DDBJ databases">
        <authorList>
            <consortium name="Pathogen Informatics"/>
        </authorList>
    </citation>
    <scope>NUCLEOTIDE SEQUENCE [LARGE SCALE GENOMIC DNA]</scope>
</reference>
<evidence type="ECO:0000313" key="3">
    <source>
        <dbReference type="EMBL" id="VDP01937.1"/>
    </source>
</evidence>
<dbReference type="WBParaSite" id="HPBE_0001515801-mRNA-1">
    <property type="protein sequence ID" value="HPBE_0001515801-mRNA-1"/>
    <property type="gene ID" value="HPBE_0001515801"/>
</dbReference>
<gene>
    <name evidence="3" type="ORF">HPBE_LOCUS15157</name>
</gene>
<feature type="chain" id="PRO_5044551805" evidence="2">
    <location>
        <begin position="20"/>
        <end position="148"/>
    </location>
</feature>
<evidence type="ECO:0000313" key="5">
    <source>
        <dbReference type="WBParaSite" id="HPBE_0001515801-mRNA-1"/>
    </source>
</evidence>
<evidence type="ECO:0000256" key="1">
    <source>
        <dbReference type="SAM" id="MobiDB-lite"/>
    </source>
</evidence>
<dbReference type="AlphaFoldDB" id="A0A183G1Q9"/>
<sequence length="148" mass="16881">MLHHLFLYLLLNHVELHSANPDESAETNVTVPSDSYPSAPAVTQESSPNSTAEDATETVEDTFPLPSMHLVDMINAAKEFLFKYLSTSEWLNLKKLLRVIKEIGGKRQDTHRAVSIYLGRVLTREEREEIKSRKEELDATFGGEFRHR</sequence>
<evidence type="ECO:0000313" key="4">
    <source>
        <dbReference type="Proteomes" id="UP000050761"/>
    </source>
</evidence>
<feature type="compositionally biased region" description="Polar residues" evidence="1">
    <location>
        <begin position="26"/>
        <end position="50"/>
    </location>
</feature>
<evidence type="ECO:0000256" key="2">
    <source>
        <dbReference type="SAM" id="SignalP"/>
    </source>
</evidence>
<dbReference type="Proteomes" id="UP000050761">
    <property type="component" value="Unassembled WGS sequence"/>
</dbReference>